<dbReference type="eggNOG" id="ENOG502S0WG">
    <property type="taxonomic scope" value="Eukaryota"/>
</dbReference>
<evidence type="ECO:0000256" key="1">
    <source>
        <dbReference type="SAM" id="Phobius"/>
    </source>
</evidence>
<evidence type="ECO:0000313" key="3">
    <source>
        <dbReference type="Proteomes" id="UP000019377"/>
    </source>
</evidence>
<evidence type="ECO:0000313" key="2">
    <source>
        <dbReference type="EMBL" id="EST05881.1"/>
    </source>
</evidence>
<dbReference type="AlphaFoldDB" id="V5E6I5"/>
<sequence length="70" mass="7882">MDTVRSSSAVQAVLSTYRKAPVTLSIFASYFISRIVSGLWLDYRLFVALPGGPLPKNILGWSIHYFQMDE</sequence>
<accession>V5E6I5</accession>
<dbReference type="HOGENOM" id="CLU_2758861_0_0_1"/>
<keyword evidence="1" id="KW-1133">Transmembrane helix</keyword>
<dbReference type="OrthoDB" id="5358398at2759"/>
<keyword evidence="3" id="KW-1185">Reference proteome</keyword>
<gene>
    <name evidence="2" type="ORF">PSEUBRA_SCAF4g05028</name>
</gene>
<dbReference type="STRING" id="1365824.V5E6I5"/>
<reference evidence="3" key="1">
    <citation type="journal article" date="2013" name="Genome Announc.">
        <title>Draft genome sequence of Pseudozyma brasiliensis sp. nov. strain GHG001, a high producer of endo-1,4-xylanase isolated from an insect pest of sugarcane.</title>
        <authorList>
            <person name="Oliveira J.V.D.C."/>
            <person name="dos Santos R.A.C."/>
            <person name="Borges T.A."/>
            <person name="Riano-Pachon D.M."/>
            <person name="Goldman G.H."/>
        </authorList>
    </citation>
    <scope>NUCLEOTIDE SEQUENCE [LARGE SCALE GENOMIC DNA]</scope>
    <source>
        <strain evidence="3">GHG001</strain>
    </source>
</reference>
<name>V5E6I5_KALBG</name>
<keyword evidence="1" id="KW-0472">Membrane</keyword>
<proteinExistence type="predicted"/>
<feature type="transmembrane region" description="Helical" evidence="1">
    <location>
        <begin position="20"/>
        <end position="41"/>
    </location>
</feature>
<protein>
    <submittedName>
        <fullName evidence="2">Uncharacterized protein</fullName>
    </submittedName>
</protein>
<organism evidence="2 3">
    <name type="scientific">Kalmanozyma brasiliensis (strain GHG001)</name>
    <name type="common">Yeast</name>
    <name type="synonym">Pseudozyma brasiliensis</name>
    <dbReference type="NCBI Taxonomy" id="1365824"/>
    <lineage>
        <taxon>Eukaryota</taxon>
        <taxon>Fungi</taxon>
        <taxon>Dikarya</taxon>
        <taxon>Basidiomycota</taxon>
        <taxon>Ustilaginomycotina</taxon>
        <taxon>Ustilaginomycetes</taxon>
        <taxon>Ustilaginales</taxon>
        <taxon>Ustilaginaceae</taxon>
        <taxon>Kalmanozyma</taxon>
    </lineage>
</organism>
<keyword evidence="1" id="KW-0812">Transmembrane</keyword>
<dbReference type="Proteomes" id="UP000019377">
    <property type="component" value="Unassembled WGS sequence"/>
</dbReference>
<dbReference type="EMBL" id="KI545884">
    <property type="protein sequence ID" value="EST05881.1"/>
    <property type="molecule type" value="Genomic_DNA"/>
</dbReference>